<dbReference type="EMBL" id="JBJGBS010000103">
    <property type="protein sequence ID" value="MFO3706624.1"/>
    <property type="molecule type" value="Genomic_DNA"/>
</dbReference>
<dbReference type="InterPro" id="IPR021913">
    <property type="entry name" value="DUF3526"/>
</dbReference>
<feature type="transmembrane region" description="Helical" evidence="1">
    <location>
        <begin position="463"/>
        <end position="482"/>
    </location>
</feature>
<keyword evidence="1" id="KW-0812">Transmembrane</keyword>
<reference evidence="3 4" key="1">
    <citation type="submission" date="2016-08" db="EMBL/GenBank/DDBJ databases">
        <authorList>
            <person name="Seilhamer J.J."/>
        </authorList>
    </citation>
    <scope>NUCLEOTIDE SEQUENCE [LARGE SCALE GENOMIC DNA]</scope>
    <source>
        <strain evidence="3 4">CFBP4690</strain>
    </source>
</reference>
<dbReference type="Proteomes" id="UP000237872">
    <property type="component" value="Unassembled WGS sequence"/>
</dbReference>
<evidence type="ECO:0000313" key="4">
    <source>
        <dbReference type="Proteomes" id="UP000237872"/>
    </source>
</evidence>
<dbReference type="Pfam" id="PF12040">
    <property type="entry name" value="DUF3526"/>
    <property type="match status" value="1"/>
</dbReference>
<keyword evidence="1" id="KW-0472">Membrane</keyword>
<dbReference type="Proteomes" id="UP001637990">
    <property type="component" value="Unassembled WGS sequence"/>
</dbReference>
<dbReference type="OrthoDB" id="184009at2"/>
<evidence type="ECO:0000313" key="3">
    <source>
        <dbReference type="EMBL" id="PPU59465.1"/>
    </source>
</evidence>
<gene>
    <name evidence="2" type="ORF">ACI6Q5_16980</name>
    <name evidence="3" type="ORF">XcodCFBP4690_19420</name>
</gene>
<feature type="transmembrane region" description="Helical" evidence="1">
    <location>
        <begin position="146"/>
        <end position="165"/>
    </location>
</feature>
<dbReference type="AlphaFoldDB" id="A0A2S7CD06"/>
<keyword evidence="5" id="KW-1185">Reference proteome</keyword>
<feature type="transmembrane region" description="Helical" evidence="1">
    <location>
        <begin position="177"/>
        <end position="203"/>
    </location>
</feature>
<feature type="transmembrane region" description="Helical" evidence="1">
    <location>
        <begin position="223"/>
        <end position="246"/>
    </location>
</feature>
<dbReference type="PANTHER" id="PTHR43471:SF1">
    <property type="entry name" value="ABC TRANSPORTER PERMEASE PROTEIN NOSY-RELATED"/>
    <property type="match status" value="1"/>
</dbReference>
<reference evidence="2 5" key="2">
    <citation type="submission" date="2024-11" db="EMBL/GenBank/DDBJ databases">
        <title>Genome sequencing of Xanthomonas codiaei.</title>
        <authorList>
            <person name="Studholme D.J."/>
        </authorList>
    </citation>
    <scope>NUCLEOTIDE SEQUENCE [LARGE SCALE GENOMIC DNA]</scope>
    <source>
        <strain evidence="2 5">NCPPB 4350</strain>
    </source>
</reference>
<evidence type="ECO:0000313" key="5">
    <source>
        <dbReference type="Proteomes" id="UP001637990"/>
    </source>
</evidence>
<accession>A0A2S7CD06</accession>
<evidence type="ECO:0000256" key="1">
    <source>
        <dbReference type="SAM" id="Phobius"/>
    </source>
</evidence>
<proteinExistence type="predicted"/>
<dbReference type="RefSeq" id="WP_104543643.1">
    <property type="nucleotide sequence ID" value="NZ_JBJGBS010000103.1"/>
</dbReference>
<feature type="transmembrane region" description="Helical" evidence="1">
    <location>
        <begin position="35"/>
        <end position="59"/>
    </location>
</feature>
<feature type="transmembrane region" description="Helical" evidence="1">
    <location>
        <begin position="258"/>
        <end position="276"/>
    </location>
</feature>
<sequence>MAAHAADDTMRVSALSQTRGVLAAQLTVMWRERRVAWLALVAVILACTSAGTSAVHLAAQARERQAVAAEEARLWNHQGTIDPHAAAHVGRAIPAPVRPLASFDPGVSKVVGTSVFIEGHAQNPARHRPIEQGAALSRFDGFSAAWALQVIAPLLLILAGFSSMSGDVARERLRQELAAGGATTALVGGRLLALAAVGGLLALPLLGASLPAILLQEAGAATVSAVLAMAVGYLLYLLAFCALTTAISGLCRSARTSLVILLCFWVVATLLAPRMAPAVAESLVPTPSAPAFRAAVSEEAERGVDGHDPADVRLEALKAELLERYAVDSVDKLPVNFRGVALEFAENNSTRTYARHFERLYTAYRQQEQVQRALAALSPTLALQPWSRAFAETDFAAHLTYLRGVEDYRYRLIQALSHEVKAHKPAPGARHHVADIASLTRAVAYTPKAQTLPGIAVAQLPNLLILLGWTLLGLCLTLLAAARLGTRE</sequence>
<dbReference type="EMBL" id="MDEC01000036">
    <property type="protein sequence ID" value="PPU59465.1"/>
    <property type="molecule type" value="Genomic_DNA"/>
</dbReference>
<comment type="caution">
    <text evidence="3">The sequence shown here is derived from an EMBL/GenBank/DDBJ whole genome shotgun (WGS) entry which is preliminary data.</text>
</comment>
<protein>
    <submittedName>
        <fullName evidence="2">DUF3526 domain-containing protein</fullName>
    </submittedName>
</protein>
<name>A0A2S7CD06_9XANT</name>
<keyword evidence="1" id="KW-1133">Transmembrane helix</keyword>
<dbReference type="PANTHER" id="PTHR43471">
    <property type="entry name" value="ABC TRANSPORTER PERMEASE"/>
    <property type="match status" value="1"/>
</dbReference>
<organism evidence="3 4">
    <name type="scientific">Xanthomonas codiaei</name>
    <dbReference type="NCBI Taxonomy" id="56463"/>
    <lineage>
        <taxon>Bacteria</taxon>
        <taxon>Pseudomonadati</taxon>
        <taxon>Pseudomonadota</taxon>
        <taxon>Gammaproteobacteria</taxon>
        <taxon>Lysobacterales</taxon>
        <taxon>Lysobacteraceae</taxon>
        <taxon>Xanthomonas</taxon>
    </lineage>
</organism>
<evidence type="ECO:0000313" key="2">
    <source>
        <dbReference type="EMBL" id="MFO3706624.1"/>
    </source>
</evidence>